<dbReference type="PATRIC" id="fig|983917.3.peg.4448"/>
<organism evidence="2 3">
    <name type="scientific">Rubrivivax gelatinosus (strain NBRC 100245 / IL144)</name>
    <dbReference type="NCBI Taxonomy" id="983917"/>
    <lineage>
        <taxon>Bacteria</taxon>
        <taxon>Pseudomonadati</taxon>
        <taxon>Pseudomonadota</taxon>
        <taxon>Betaproteobacteria</taxon>
        <taxon>Burkholderiales</taxon>
        <taxon>Sphaerotilaceae</taxon>
        <taxon>Rubrivivax</taxon>
    </lineage>
</organism>
<proteinExistence type="predicted"/>
<evidence type="ECO:0000313" key="2">
    <source>
        <dbReference type="EMBL" id="BAL97895.1"/>
    </source>
</evidence>
<gene>
    <name evidence="2" type="ordered locus">RGE_45600</name>
</gene>
<feature type="transmembrane region" description="Helical" evidence="1">
    <location>
        <begin position="120"/>
        <end position="140"/>
    </location>
</feature>
<evidence type="ECO:0000313" key="3">
    <source>
        <dbReference type="Proteomes" id="UP000007883"/>
    </source>
</evidence>
<dbReference type="STRING" id="983917.RGE_45600"/>
<evidence type="ECO:0000256" key="1">
    <source>
        <dbReference type="SAM" id="Phobius"/>
    </source>
</evidence>
<keyword evidence="1" id="KW-0812">Transmembrane</keyword>
<feature type="transmembrane region" description="Helical" evidence="1">
    <location>
        <begin position="147"/>
        <end position="166"/>
    </location>
</feature>
<keyword evidence="3" id="KW-1185">Reference proteome</keyword>
<dbReference type="Proteomes" id="UP000007883">
    <property type="component" value="Chromosome"/>
</dbReference>
<dbReference type="KEGG" id="rge:RGE_45600"/>
<accession>I0HY08</accession>
<dbReference type="EMBL" id="AP012320">
    <property type="protein sequence ID" value="BAL97895.1"/>
    <property type="molecule type" value="Genomic_DNA"/>
</dbReference>
<name>I0HY08_RUBGI</name>
<reference evidence="2 3" key="1">
    <citation type="journal article" date="2012" name="J. Bacteriol.">
        <title>Complete genome sequence of phototrophic betaproteobacterium Rubrivivax gelatinosus IL144.</title>
        <authorList>
            <person name="Nagashima S."/>
            <person name="Kamimura A."/>
            <person name="Shimizu T."/>
            <person name="Nakamura-isaki S."/>
            <person name="Aono E."/>
            <person name="Sakamoto K."/>
            <person name="Ichikawa N."/>
            <person name="Nakazawa H."/>
            <person name="Sekine M."/>
            <person name="Yamazaki S."/>
            <person name="Fujita N."/>
            <person name="Shimada K."/>
            <person name="Hanada S."/>
            <person name="Nagashima K.V.P."/>
        </authorList>
    </citation>
    <scope>NUCLEOTIDE SEQUENCE [LARGE SCALE GENOMIC DNA]</scope>
    <source>
        <strain evidence="3">NBRC 100245 / IL144</strain>
    </source>
</reference>
<dbReference type="AlphaFoldDB" id="I0HY08"/>
<protein>
    <submittedName>
        <fullName evidence="2">Putative membrane protein</fullName>
    </submittedName>
</protein>
<sequence length="173" mass="18679">MRLNYFDDLARGNFKHDAAGRTVFFPLGVFGKGRILPDAATEQRLRDRLATQYQLAIVVAIALGVLHNLLLMLVVGLGVVAWMSLRSLLLVAAYPPSDLRLSWKERYASPPSSGNVGTQWFLMVCCVLLVAGGLLLLVVGDTLDQRVAGIAVIVLFGAAGIARAYGLRQGTAR</sequence>
<keyword evidence="1" id="KW-1133">Transmembrane helix</keyword>
<dbReference type="HOGENOM" id="CLU_1546473_0_0_4"/>
<dbReference type="RefSeq" id="WP_014430743.1">
    <property type="nucleotide sequence ID" value="NC_017075.1"/>
</dbReference>
<keyword evidence="1" id="KW-0472">Membrane</keyword>
<feature type="transmembrane region" description="Helical" evidence="1">
    <location>
        <begin position="55"/>
        <end position="85"/>
    </location>
</feature>